<accession>W9B147</accession>
<keyword evidence="11" id="KW-1185">Reference proteome</keyword>
<reference evidence="10" key="2">
    <citation type="submission" date="2014-03" db="EMBL/GenBank/DDBJ databases">
        <authorList>
            <person name="Urmite Genomes"/>
        </authorList>
    </citation>
    <scope>NUCLEOTIDE SEQUENCE</scope>
    <source>
        <strain evidence="10">DSM 44829</strain>
    </source>
</reference>
<dbReference type="InterPro" id="IPR005128">
    <property type="entry name" value="Acetolactate_a_deCO2ase"/>
</dbReference>
<evidence type="ECO:0000256" key="5">
    <source>
        <dbReference type="ARBA" id="ARBA00020164"/>
    </source>
</evidence>
<dbReference type="NCBIfam" id="TIGR01252">
    <property type="entry name" value="acetolac_decarb"/>
    <property type="match status" value="1"/>
</dbReference>
<evidence type="ECO:0000256" key="4">
    <source>
        <dbReference type="ARBA" id="ARBA00013204"/>
    </source>
</evidence>
<dbReference type="PIRSF" id="PIRSF001332">
    <property type="entry name" value="Acetolac_decarb"/>
    <property type="match status" value="1"/>
</dbReference>
<proteinExistence type="inferred from homology"/>
<comment type="similarity">
    <text evidence="3 9">Belongs to the alpha-acetolactate decarboxylase family.</text>
</comment>
<evidence type="ECO:0000256" key="3">
    <source>
        <dbReference type="ARBA" id="ARBA00007106"/>
    </source>
</evidence>
<keyword evidence="6 9" id="KW-0210">Decarboxylase</keyword>
<evidence type="ECO:0000256" key="2">
    <source>
        <dbReference type="ARBA" id="ARBA00005170"/>
    </source>
</evidence>
<evidence type="ECO:0000256" key="1">
    <source>
        <dbReference type="ARBA" id="ARBA00001784"/>
    </source>
</evidence>
<evidence type="ECO:0000256" key="9">
    <source>
        <dbReference type="PIRNR" id="PIRNR001332"/>
    </source>
</evidence>
<evidence type="ECO:0000256" key="6">
    <source>
        <dbReference type="ARBA" id="ARBA00022793"/>
    </source>
</evidence>
<dbReference type="PANTHER" id="PTHR35524:SF1">
    <property type="entry name" value="ALPHA-ACETOLACTATE DECARBOXYLASE"/>
    <property type="match status" value="1"/>
</dbReference>
<dbReference type="UniPathway" id="UPA00626">
    <property type="reaction ID" value="UER00678"/>
</dbReference>
<dbReference type="GO" id="GO:0047605">
    <property type="term" value="F:acetolactate decarboxylase activity"/>
    <property type="evidence" value="ECO:0007669"/>
    <property type="project" value="UniProtKB-UniRule"/>
</dbReference>
<gene>
    <name evidence="10" type="ORF">BN977_03697</name>
</gene>
<sequence>MGALLDGIYDGDMTIQEVLEHGDFGLGTFNQLDGEMVILDGVCYQLHADGTVNRADLQARTPFAAVTWFRADHVFDLDAPTDRAGLTAAVDARIESANLIYAVRISGHFSRIHTRTVSRQTRPYRGFTEATKNQSETVLEDTSGVMAGFRMPDYEQGISVAGYHLHFLDAAHARGGHALDFQITAARVEISVRSDLHLSLPTTAEFLNAHLDRADLDADIGRTEGG</sequence>
<dbReference type="eggNOG" id="COG3527">
    <property type="taxonomic scope" value="Bacteria"/>
</dbReference>
<reference evidence="10" key="1">
    <citation type="submission" date="2014-03" db="EMBL/GenBank/DDBJ databases">
        <title>Draft Genome Sequence of Mycobacterium cosmeticum DSM 44829.</title>
        <authorList>
            <person name="Croce O."/>
            <person name="Robert C."/>
            <person name="Raoult D."/>
            <person name="Drancourt M."/>
        </authorList>
    </citation>
    <scope>NUCLEOTIDE SEQUENCE [LARGE SCALE GENOMIC DNA]</scope>
    <source>
        <strain evidence="10">DSM 44829</strain>
    </source>
</reference>
<dbReference type="GO" id="GO:0045151">
    <property type="term" value="P:acetoin biosynthetic process"/>
    <property type="evidence" value="ECO:0007669"/>
    <property type="project" value="UniProtKB-UniRule"/>
</dbReference>
<evidence type="ECO:0000256" key="7">
    <source>
        <dbReference type="ARBA" id="ARBA00023061"/>
    </source>
</evidence>
<dbReference type="SUPFAM" id="SSF117856">
    <property type="entry name" value="AF0104/ALDC/Ptd012-like"/>
    <property type="match status" value="1"/>
</dbReference>
<dbReference type="PANTHER" id="PTHR35524">
    <property type="entry name" value="ALPHA-ACETOLACTATE DECARBOXYLASE"/>
    <property type="match status" value="1"/>
</dbReference>
<comment type="pathway">
    <text evidence="2 9">Polyol metabolism; (R,R)-butane-2,3-diol biosynthesis; (R,R)-butane-2,3-diol from pyruvate: step 2/3.</text>
</comment>
<comment type="catalytic activity">
    <reaction evidence="1 9">
        <text>(2S)-2-acetolactate + H(+) = (R)-acetoin + CO2</text>
        <dbReference type="Rhea" id="RHEA:21580"/>
        <dbReference type="ChEBI" id="CHEBI:15378"/>
        <dbReference type="ChEBI" id="CHEBI:15686"/>
        <dbReference type="ChEBI" id="CHEBI:16526"/>
        <dbReference type="ChEBI" id="CHEBI:58476"/>
        <dbReference type="EC" id="4.1.1.5"/>
    </reaction>
</comment>
<dbReference type="CDD" id="cd17299">
    <property type="entry name" value="acetolactate_decarboxylase"/>
    <property type="match status" value="1"/>
</dbReference>
<dbReference type="Gene3D" id="3.30.1330.80">
    <property type="entry name" value="Hypothetical protein, similar to alpha- acetolactate decarboxylase, domain 2"/>
    <property type="match status" value="2"/>
</dbReference>
<name>W9B147_MYCCO</name>
<dbReference type="STRING" id="258533.BN977_03697"/>
<dbReference type="EC" id="4.1.1.5" evidence="4 9"/>
<keyword evidence="7 9" id="KW-0005">Acetoin biosynthesis</keyword>
<organism evidence="10 11">
    <name type="scientific">Mycolicibacterium cosmeticum</name>
    <dbReference type="NCBI Taxonomy" id="258533"/>
    <lineage>
        <taxon>Bacteria</taxon>
        <taxon>Bacillati</taxon>
        <taxon>Actinomycetota</taxon>
        <taxon>Actinomycetes</taxon>
        <taxon>Mycobacteriales</taxon>
        <taxon>Mycobacteriaceae</taxon>
        <taxon>Mycolicibacterium</taxon>
    </lineage>
</organism>
<keyword evidence="8 9" id="KW-0456">Lyase</keyword>
<protein>
    <recommendedName>
        <fullName evidence="5 9">Alpha-acetolactate decarboxylase</fullName>
        <ecNumber evidence="4 9">4.1.1.5</ecNumber>
    </recommendedName>
</protein>
<dbReference type="EMBL" id="CCBB010000002">
    <property type="protein sequence ID" value="CDO08877.1"/>
    <property type="molecule type" value="Genomic_DNA"/>
</dbReference>
<dbReference type="Pfam" id="PF03306">
    <property type="entry name" value="AAL_decarboxy"/>
    <property type="match status" value="1"/>
</dbReference>
<dbReference type="AlphaFoldDB" id="W9B147"/>
<evidence type="ECO:0000256" key="8">
    <source>
        <dbReference type="ARBA" id="ARBA00023239"/>
    </source>
</evidence>
<dbReference type="Proteomes" id="UP000028870">
    <property type="component" value="Unassembled WGS sequence"/>
</dbReference>
<evidence type="ECO:0000313" key="10">
    <source>
        <dbReference type="EMBL" id="CDO08877.1"/>
    </source>
</evidence>
<comment type="caution">
    <text evidence="10">The sequence shown here is derived from an EMBL/GenBank/DDBJ whole genome shotgun (WGS) entry which is preliminary data.</text>
</comment>
<evidence type="ECO:0000313" key="11">
    <source>
        <dbReference type="Proteomes" id="UP000028870"/>
    </source>
</evidence>